<dbReference type="InterPro" id="IPR011051">
    <property type="entry name" value="RmlC_Cupin_sf"/>
</dbReference>
<accession>A0A327KCB2</accession>
<proteinExistence type="predicted"/>
<evidence type="ECO:0000313" key="2">
    <source>
        <dbReference type="EMBL" id="MTW17002.1"/>
    </source>
</evidence>
<organism evidence="2 3">
    <name type="scientific">Rhodoplanes serenus</name>
    <dbReference type="NCBI Taxonomy" id="200615"/>
    <lineage>
        <taxon>Bacteria</taxon>
        <taxon>Pseudomonadati</taxon>
        <taxon>Pseudomonadota</taxon>
        <taxon>Alphaproteobacteria</taxon>
        <taxon>Hyphomicrobiales</taxon>
        <taxon>Nitrobacteraceae</taxon>
        <taxon>Rhodoplanes</taxon>
    </lineage>
</organism>
<dbReference type="InterPro" id="IPR047121">
    <property type="entry name" value="YjiB-like"/>
</dbReference>
<evidence type="ECO:0000313" key="3">
    <source>
        <dbReference type="Proteomes" id="UP000438991"/>
    </source>
</evidence>
<sequence length="191" mass="20697">MQRDESAWSTPETFRFADDGIIPNNPALSLAVFRDAIDLKGSPDPEHLIEKTFRRHGWVGVWRNGIYPYAHYHSRIHEVMSIARGRACVRFGGPHGAEIDLKAGDVVVLPAGTAHQKVRATADLVVIGAYPPSGTYDLCRGSRAEHAKALMSIPEVPLPSTDPVRGKSGPLVKLWAAETLAAAAQRAEDAA</sequence>
<dbReference type="PANTHER" id="PTHR36448">
    <property type="entry name" value="BLR7373 PROTEIN"/>
    <property type="match status" value="1"/>
</dbReference>
<dbReference type="CDD" id="cd02219">
    <property type="entry name" value="cupin_YjlB-like"/>
    <property type="match status" value="1"/>
</dbReference>
<dbReference type="PIRSF" id="PIRSF019307">
    <property type="entry name" value="UCP019307"/>
    <property type="match status" value="1"/>
</dbReference>
<dbReference type="EMBL" id="WNKV01000008">
    <property type="protein sequence ID" value="MTW17002.1"/>
    <property type="molecule type" value="Genomic_DNA"/>
</dbReference>
<reference evidence="2 3" key="1">
    <citation type="submission" date="2019-11" db="EMBL/GenBank/DDBJ databases">
        <title>Whole-genome sequence of Rhodoplanes serenus DSM 18633, type strain.</title>
        <authorList>
            <person name="Kyndt J.A."/>
            <person name="Meyer T.E."/>
        </authorList>
    </citation>
    <scope>NUCLEOTIDE SEQUENCE [LARGE SCALE GENOMIC DNA]</scope>
    <source>
        <strain evidence="2 3">DSM 18633</strain>
    </source>
</reference>
<comment type="caution">
    <text evidence="2">The sequence shown here is derived from an EMBL/GenBank/DDBJ whole genome shotgun (WGS) entry which is preliminary data.</text>
</comment>
<dbReference type="InterPro" id="IPR006045">
    <property type="entry name" value="Cupin_1"/>
</dbReference>
<evidence type="ECO:0000259" key="1">
    <source>
        <dbReference type="Pfam" id="PF00190"/>
    </source>
</evidence>
<dbReference type="InterPro" id="IPR014500">
    <property type="entry name" value="UCP019307_cupin"/>
</dbReference>
<dbReference type="Proteomes" id="UP000438991">
    <property type="component" value="Unassembled WGS sequence"/>
</dbReference>
<protein>
    <submittedName>
        <fullName evidence="2">Cupin</fullName>
    </submittedName>
</protein>
<dbReference type="RefSeq" id="WP_111383745.1">
    <property type="nucleotide sequence ID" value="NZ_NPEW01000013.1"/>
</dbReference>
<dbReference type="PANTHER" id="PTHR36448:SF2">
    <property type="entry name" value="CUPIN TYPE-1 DOMAIN-CONTAINING PROTEIN"/>
    <property type="match status" value="1"/>
</dbReference>
<dbReference type="InterPro" id="IPR014710">
    <property type="entry name" value="RmlC-like_jellyroll"/>
</dbReference>
<name>A0A327KCB2_9BRAD</name>
<dbReference type="AlphaFoldDB" id="A0A327KCB2"/>
<gene>
    <name evidence="2" type="ORF">GJ689_12390</name>
</gene>
<dbReference type="SUPFAM" id="SSF51182">
    <property type="entry name" value="RmlC-like cupins"/>
    <property type="match status" value="1"/>
</dbReference>
<dbReference type="Gene3D" id="2.60.120.10">
    <property type="entry name" value="Jelly Rolls"/>
    <property type="match status" value="1"/>
</dbReference>
<dbReference type="Pfam" id="PF00190">
    <property type="entry name" value="Cupin_1"/>
    <property type="match status" value="1"/>
</dbReference>
<feature type="domain" description="Cupin type-1" evidence="1">
    <location>
        <begin position="70"/>
        <end position="118"/>
    </location>
</feature>